<comment type="caution">
    <text evidence="1">The sequence shown here is derived from an EMBL/GenBank/DDBJ whole genome shotgun (WGS) entry which is preliminary data.</text>
</comment>
<gene>
    <name evidence="1" type="ORF">SDC9_207850</name>
</gene>
<dbReference type="AlphaFoldDB" id="A0A645J8V3"/>
<proteinExistence type="predicted"/>
<sequence>MIEKSEGWQIARDRVLLYVRAMDLPPFQGLELALQALKESNASSIDESMNALERCILSKELQAEILDEEGKHIASIPPMNRGTMVSKNFDRIPWLTATKKFMRRWMRDLFGPSRTR</sequence>
<name>A0A645J8V3_9ZZZZ</name>
<reference evidence="1" key="1">
    <citation type="submission" date="2019-08" db="EMBL/GenBank/DDBJ databases">
        <authorList>
            <person name="Kucharzyk K."/>
            <person name="Murdoch R.W."/>
            <person name="Higgins S."/>
            <person name="Loffler F."/>
        </authorList>
    </citation>
    <scope>NUCLEOTIDE SEQUENCE</scope>
</reference>
<accession>A0A645J8V3</accession>
<dbReference type="EMBL" id="VSSQ01134994">
    <property type="protein sequence ID" value="MPN60125.1"/>
    <property type="molecule type" value="Genomic_DNA"/>
</dbReference>
<evidence type="ECO:0000313" key="1">
    <source>
        <dbReference type="EMBL" id="MPN60125.1"/>
    </source>
</evidence>
<organism evidence="1">
    <name type="scientific">bioreactor metagenome</name>
    <dbReference type="NCBI Taxonomy" id="1076179"/>
    <lineage>
        <taxon>unclassified sequences</taxon>
        <taxon>metagenomes</taxon>
        <taxon>ecological metagenomes</taxon>
    </lineage>
</organism>
<protein>
    <submittedName>
        <fullName evidence="1">Uncharacterized protein</fullName>
    </submittedName>
</protein>